<evidence type="ECO:0000313" key="4">
    <source>
        <dbReference type="EMBL" id="PNS09637.1"/>
    </source>
</evidence>
<keyword evidence="1 2" id="KW-0597">Phosphoprotein</keyword>
<evidence type="ECO:0000256" key="2">
    <source>
        <dbReference type="PROSITE-ProRule" id="PRU00169"/>
    </source>
</evidence>
<dbReference type="Proteomes" id="UP000236220">
    <property type="component" value="Unassembled WGS sequence"/>
</dbReference>
<dbReference type="InterPro" id="IPR050595">
    <property type="entry name" value="Bact_response_regulator"/>
</dbReference>
<protein>
    <submittedName>
        <fullName evidence="4">Response regulator receiver domain</fullName>
    </submittedName>
</protein>
<dbReference type="PANTHER" id="PTHR44591">
    <property type="entry name" value="STRESS RESPONSE REGULATOR PROTEIN 1"/>
    <property type="match status" value="1"/>
</dbReference>
<name>A0A2K1Q3W6_9GAMM</name>
<evidence type="ECO:0000256" key="1">
    <source>
        <dbReference type="ARBA" id="ARBA00022553"/>
    </source>
</evidence>
<proteinExistence type="predicted"/>
<feature type="modified residue" description="4-aspartylphosphate" evidence="2">
    <location>
        <position position="99"/>
    </location>
</feature>
<dbReference type="GO" id="GO:0000160">
    <property type="term" value="P:phosphorelay signal transduction system"/>
    <property type="evidence" value="ECO:0007669"/>
    <property type="project" value="InterPro"/>
</dbReference>
<dbReference type="AlphaFoldDB" id="A0A2K1Q3W6"/>
<accession>A0A2K1Q3W6</accession>
<dbReference type="PANTHER" id="PTHR44591:SF23">
    <property type="entry name" value="CHEY SUBFAMILY"/>
    <property type="match status" value="1"/>
</dbReference>
<dbReference type="InterPro" id="IPR011006">
    <property type="entry name" value="CheY-like_superfamily"/>
</dbReference>
<dbReference type="Pfam" id="PF00072">
    <property type="entry name" value="Response_reg"/>
    <property type="match status" value="1"/>
</dbReference>
<dbReference type="RefSeq" id="WP_103074663.1">
    <property type="nucleotide sequence ID" value="NZ_NPZB01000001.1"/>
</dbReference>
<dbReference type="PROSITE" id="PS50110">
    <property type="entry name" value="RESPONSE_REGULATORY"/>
    <property type="match status" value="1"/>
</dbReference>
<feature type="domain" description="Response regulatory" evidence="3">
    <location>
        <begin position="50"/>
        <end position="166"/>
    </location>
</feature>
<sequence length="185" mass="20438">MGWIDFLRWPATAKVPVEPTAAPVIVPLTDGYAGEERRRRPRRNPSADTRLLIVDDSGTVLSVLGRMLKQTGVQVATAASGEDAMASIGTQRPDAILLDIVMPGMDGFSVLRALRRDAETRDIPVIMMSGNEQATEQYYAQRIGADAFLRKPFGRSDVFSHLERLLDWQGRPMRPHGGHTTQLVT</sequence>
<comment type="caution">
    <text evidence="4">The sequence shown here is derived from an EMBL/GenBank/DDBJ whole genome shotgun (WGS) entry which is preliminary data.</text>
</comment>
<dbReference type="SUPFAM" id="SSF52172">
    <property type="entry name" value="CheY-like"/>
    <property type="match status" value="1"/>
</dbReference>
<dbReference type="InterPro" id="IPR001789">
    <property type="entry name" value="Sig_transdc_resp-reg_receiver"/>
</dbReference>
<evidence type="ECO:0000259" key="3">
    <source>
        <dbReference type="PROSITE" id="PS50110"/>
    </source>
</evidence>
<reference evidence="4 5" key="1">
    <citation type="submission" date="2017-08" db="EMBL/GenBank/DDBJ databases">
        <title>Lysobacter sylvestris genome.</title>
        <authorList>
            <person name="Zhang D.-C."/>
            <person name="Albuquerque L."/>
            <person name="Franca L."/>
            <person name="Froufe H.J.C."/>
            <person name="Barroso C."/>
            <person name="Egas C."/>
            <person name="Da Costa M."/>
            <person name="Margesin R."/>
        </authorList>
    </citation>
    <scope>NUCLEOTIDE SEQUENCE [LARGE SCALE GENOMIC DNA]</scope>
    <source>
        <strain evidence="4 5">AM20-91</strain>
    </source>
</reference>
<dbReference type="OrthoDB" id="9800897at2"/>
<dbReference type="Gene3D" id="3.40.50.2300">
    <property type="match status" value="1"/>
</dbReference>
<dbReference type="CDD" id="cd00156">
    <property type="entry name" value="REC"/>
    <property type="match status" value="1"/>
</dbReference>
<evidence type="ECO:0000313" key="5">
    <source>
        <dbReference type="Proteomes" id="UP000236220"/>
    </source>
</evidence>
<dbReference type="SMART" id="SM00448">
    <property type="entry name" value="REC"/>
    <property type="match status" value="1"/>
</dbReference>
<dbReference type="EMBL" id="NPZB01000001">
    <property type="protein sequence ID" value="PNS09637.1"/>
    <property type="molecule type" value="Genomic_DNA"/>
</dbReference>
<organism evidence="4 5">
    <name type="scientific">Solilutibacter silvestris</name>
    <dbReference type="NCBI Taxonomy" id="1645665"/>
    <lineage>
        <taxon>Bacteria</taxon>
        <taxon>Pseudomonadati</taxon>
        <taxon>Pseudomonadota</taxon>
        <taxon>Gammaproteobacteria</taxon>
        <taxon>Lysobacterales</taxon>
        <taxon>Lysobacteraceae</taxon>
        <taxon>Solilutibacter</taxon>
    </lineage>
</organism>
<gene>
    <name evidence="4" type="ORF">Lysil_1266</name>
</gene>
<keyword evidence="5" id="KW-1185">Reference proteome</keyword>